<dbReference type="AlphaFoldDB" id="A0A813M334"/>
<dbReference type="EMBL" id="CAJNOC010000017">
    <property type="protein sequence ID" value="CAF0706419.1"/>
    <property type="molecule type" value="Genomic_DNA"/>
</dbReference>
<feature type="compositionally biased region" description="Low complexity" evidence="1">
    <location>
        <begin position="520"/>
        <end position="533"/>
    </location>
</feature>
<keyword evidence="3" id="KW-1185">Reference proteome</keyword>
<name>A0A813M334_9BILA</name>
<evidence type="ECO:0000313" key="3">
    <source>
        <dbReference type="Proteomes" id="UP000663879"/>
    </source>
</evidence>
<dbReference type="Proteomes" id="UP000663879">
    <property type="component" value="Unassembled WGS sequence"/>
</dbReference>
<sequence length="637" mass="75491">MTNSNVIEDKQSLKFQNFLSHFELKDCESKLDEFLNEYLNSNFELSLEHNLIILNRLESNHFNLIQNRISTRSDTIDNYKFKFATLVKYMLFQIPKETPDKLIFNINLLLLYVTNKSLKQFKLFKLNYDKDYKIINKEMFNDEISLIELMSEFRNKLLELMSLFRKTRIKYLHDVESRRFLFYDYIVILLSLYFDVTFEIKNKLEKLDDSEYLNSVKVNSMTCKLMFRLESLFDYCQISKSFSSLLFLYTDSVMYHIFNAILNLENLNDRNIMCLIPSLTKLVTEVEASETFKLSKSKYLQMILVYSKVKIYSLANPKFNFFKQFICNLKTRSEFESFYLKLIKKYSNSSILSKLSIESSYSSNDPNEKLRNSLLYNLNKNQLDELLKALKLRSYKKSKEFIDLIEYNFKLEVNNAINIKTEIEKTQISAPENAFQKQNVERHMETKQLEIDKDTDEKQLDFTTDYSPIDDSLSEATDDDDLFKPINQKGNLNKILITKSKQSEINKLEKSNLKRRRSFSDSNSDSSCKFSSSKFNKNKNLINSKKKDFDFVKQKSPTPTSISKLNLFRNIFANEGEVSSFNKMRTNKKNDNLNTEKKQSQFENYKINLNPVNKYYKLNDLVSVMINEDYFKSNKNF</sequence>
<feature type="region of interest" description="Disordered" evidence="1">
    <location>
        <begin position="509"/>
        <end position="533"/>
    </location>
</feature>
<organism evidence="2 3">
    <name type="scientific">Brachionus calyciflorus</name>
    <dbReference type="NCBI Taxonomy" id="104777"/>
    <lineage>
        <taxon>Eukaryota</taxon>
        <taxon>Metazoa</taxon>
        <taxon>Spiralia</taxon>
        <taxon>Gnathifera</taxon>
        <taxon>Rotifera</taxon>
        <taxon>Eurotatoria</taxon>
        <taxon>Monogononta</taxon>
        <taxon>Pseudotrocha</taxon>
        <taxon>Ploima</taxon>
        <taxon>Brachionidae</taxon>
        <taxon>Brachionus</taxon>
    </lineage>
</organism>
<evidence type="ECO:0000256" key="1">
    <source>
        <dbReference type="SAM" id="MobiDB-lite"/>
    </source>
</evidence>
<dbReference type="OrthoDB" id="10623613at2759"/>
<evidence type="ECO:0000313" key="2">
    <source>
        <dbReference type="EMBL" id="CAF0706419.1"/>
    </source>
</evidence>
<protein>
    <submittedName>
        <fullName evidence="2">Uncharacterized protein</fullName>
    </submittedName>
</protein>
<reference evidence="2" key="1">
    <citation type="submission" date="2021-02" db="EMBL/GenBank/DDBJ databases">
        <authorList>
            <person name="Nowell W R."/>
        </authorList>
    </citation>
    <scope>NUCLEOTIDE SEQUENCE</scope>
    <source>
        <strain evidence="2">Ploen Becks lab</strain>
    </source>
</reference>
<gene>
    <name evidence="2" type="ORF">OXX778_LOCUS364</name>
</gene>
<proteinExistence type="predicted"/>
<accession>A0A813M334</accession>
<comment type="caution">
    <text evidence="2">The sequence shown here is derived from an EMBL/GenBank/DDBJ whole genome shotgun (WGS) entry which is preliminary data.</text>
</comment>